<gene>
    <name evidence="2" type="ORF">bhn_II031</name>
</gene>
<sequence length="103" mass="11869">MPQFFRGKFHGWLAESPANDGVAFHQLYNGTVMFGQVLTVFVILIAIFAGLIYMQIHFGSLFLNKDNRERNESKRKLATHVILFVLVMATTFIVSQWIKAFSW</sequence>
<proteinExistence type="predicted"/>
<dbReference type="OrthoDB" id="9870453at2"/>
<keyword evidence="1" id="KW-0472">Membrane</keyword>
<dbReference type="KEGG" id="bhu:bhn_II031"/>
<protein>
    <submittedName>
        <fullName evidence="2">Uncharacterized protein</fullName>
    </submittedName>
</protein>
<keyword evidence="2" id="KW-0614">Plasmid</keyword>
<dbReference type="RefSeq" id="WP_071177589.1">
    <property type="nucleotide sequence ID" value="NZ_CP017832.1"/>
</dbReference>
<dbReference type="Proteomes" id="UP000179284">
    <property type="component" value="Plasmid pNP144"/>
</dbReference>
<accession>A0A1D9P5I6</accession>
<keyword evidence="3" id="KW-1185">Reference proteome</keyword>
<evidence type="ECO:0000313" key="3">
    <source>
        <dbReference type="Proteomes" id="UP000179284"/>
    </source>
</evidence>
<evidence type="ECO:0000313" key="2">
    <source>
        <dbReference type="EMBL" id="AOZ97830.1"/>
    </source>
</evidence>
<dbReference type="AlphaFoldDB" id="A0A1D9P5I6"/>
<organism evidence="2 3">
    <name type="scientific">Butyrivibrio hungatei</name>
    <dbReference type="NCBI Taxonomy" id="185008"/>
    <lineage>
        <taxon>Bacteria</taxon>
        <taxon>Bacillati</taxon>
        <taxon>Bacillota</taxon>
        <taxon>Clostridia</taxon>
        <taxon>Lachnospirales</taxon>
        <taxon>Lachnospiraceae</taxon>
        <taxon>Butyrivibrio</taxon>
    </lineage>
</organism>
<keyword evidence="1" id="KW-1133">Transmembrane helix</keyword>
<name>A0A1D9P5I6_9FIRM</name>
<evidence type="ECO:0000256" key="1">
    <source>
        <dbReference type="SAM" id="Phobius"/>
    </source>
</evidence>
<feature type="transmembrane region" description="Helical" evidence="1">
    <location>
        <begin position="77"/>
        <end position="98"/>
    </location>
</feature>
<reference evidence="3" key="1">
    <citation type="submission" date="2016-10" db="EMBL/GenBank/DDBJ databases">
        <title>The complete genome sequence of the rumen bacterium Butyrivibrio hungatei MB2003.</title>
        <authorList>
            <person name="Palevich N."/>
            <person name="Kelly W.J."/>
            <person name="Leahy S.C."/>
            <person name="Altermann E."/>
            <person name="Rakonjac J."/>
            <person name="Attwood G.T."/>
        </authorList>
    </citation>
    <scope>NUCLEOTIDE SEQUENCE [LARGE SCALE GENOMIC DNA]</scope>
    <source>
        <strain evidence="3">MB2003</strain>
        <plasmid evidence="3">Plasmid pnp144</plasmid>
    </source>
</reference>
<keyword evidence="1" id="KW-0812">Transmembrane</keyword>
<feature type="transmembrane region" description="Helical" evidence="1">
    <location>
        <begin position="33"/>
        <end position="56"/>
    </location>
</feature>
<geneLocation type="plasmid" evidence="3">
    <name>pnp144</name>
</geneLocation>
<dbReference type="EMBL" id="CP017832">
    <property type="protein sequence ID" value="AOZ97830.1"/>
    <property type="molecule type" value="Genomic_DNA"/>
</dbReference>